<dbReference type="PROSITE" id="PS51987">
    <property type="entry name" value="GS_CATALYTIC"/>
    <property type="match status" value="1"/>
</dbReference>
<dbReference type="SUPFAM" id="SSF55931">
    <property type="entry name" value="Glutamine synthetase/guanido kinase"/>
    <property type="match status" value="1"/>
</dbReference>
<comment type="caution">
    <text evidence="5">The sequence shown here is derived from an EMBL/GenBank/DDBJ whole genome shotgun (WGS) entry which is preliminary data.</text>
</comment>
<dbReference type="InterPro" id="IPR008146">
    <property type="entry name" value="Gln_synth_cat_dom"/>
</dbReference>
<name>A0A8H5XN82_9HYPO</name>
<accession>A0A8H5XN82</accession>
<keyword evidence="1" id="KW-0436">Ligase</keyword>
<proteinExistence type="inferred from homology"/>
<feature type="domain" description="GS catalytic" evidence="4">
    <location>
        <begin position="156"/>
        <end position="341"/>
    </location>
</feature>
<sequence length="734" mass="79671">MVAYSIAIFFDHCPGFLSLNSSSISPGLFLIMSTSIHEETHADLATGSLQEFFKQNPSVQIIILQWVDICGISRTRLLPASRFKNLLRSGSHLNCAPLDTLVPTTAEFIPQLFALFNGKGKIYPDISSIRTMKHDASGIGNAAHCVGTVDFQNTDARLLLRNIVQKAEESHGLKFLVGIELEFCFLVPGTLEAAEPAKPGVAGTFGTLRSKVWPILNEIIVAFSEAGIKVEQVIKEYGTSAYEVALPPLSPIEAVDTYYYAKELIQNVAHKYGILATFYPTPYDGEQGQKSGQHIHISATPTEENKDWNPDDTLAGILSHIPALMALGMCQVDSYERVNIGRMCTGGLIRVNDATSNSYAMVAGIIGAALDSKPLTIRNATEFTMMYSEEEREKMGLTKLLPTSLEVALKELEDDRAWADGVLGQGTNYEAMSTPSLTNVQQVRDFVETKHDKPYDVIDPRKAELPEGFVVCIIGAGGAAGSGMARSFAQAGVAGMIIAARSQKTLEATTTEVGDINASIKVASVVCDITSNESVANIASTVKSQFNGRLDAVFVNCGFSGPLSKATVLEEDFEDVQKAFATHCQGTWLAAHHLLPFLLESKGSFIVISSISAQSLIGFGTTSHYCTSKLAQARMIEMIHAQYADKGVFVASVHPGGMQSEFSRAASKDIQHLLTDSPDLVGAFSVWLLKAEGMGKRRGALNGRWLSCKWDVVELEAKFDSIQQQDLLKFRMVV</sequence>
<protein>
    <submittedName>
        <fullName evidence="5">FluG-like protein</fullName>
    </submittedName>
</protein>
<dbReference type="SMART" id="SM01230">
    <property type="entry name" value="Gln-synt_C"/>
    <property type="match status" value="1"/>
</dbReference>
<evidence type="ECO:0000259" key="4">
    <source>
        <dbReference type="PROSITE" id="PS51987"/>
    </source>
</evidence>
<dbReference type="GO" id="GO:0004356">
    <property type="term" value="F:glutamine synthetase activity"/>
    <property type="evidence" value="ECO:0007669"/>
    <property type="project" value="InterPro"/>
</dbReference>
<dbReference type="PRINTS" id="PR00081">
    <property type="entry name" value="GDHRDH"/>
</dbReference>
<dbReference type="Gene3D" id="3.30.590.10">
    <property type="entry name" value="Glutamine synthetase/guanido kinase, catalytic domain"/>
    <property type="match status" value="1"/>
</dbReference>
<keyword evidence="6" id="KW-1185">Reference proteome</keyword>
<dbReference type="PANTHER" id="PTHR43785:SF2">
    <property type="entry name" value="TYPE-1 GLUTAMINE SYNTHETASE 1"/>
    <property type="match status" value="1"/>
</dbReference>
<dbReference type="InterPro" id="IPR002347">
    <property type="entry name" value="SDR_fam"/>
</dbReference>
<evidence type="ECO:0000313" key="5">
    <source>
        <dbReference type="EMBL" id="KAF5696616.1"/>
    </source>
</evidence>
<dbReference type="AlphaFoldDB" id="A0A8H5XN82"/>
<organism evidence="5 6">
    <name type="scientific">Fusarium globosum</name>
    <dbReference type="NCBI Taxonomy" id="78864"/>
    <lineage>
        <taxon>Eukaryota</taxon>
        <taxon>Fungi</taxon>
        <taxon>Dikarya</taxon>
        <taxon>Ascomycota</taxon>
        <taxon>Pezizomycotina</taxon>
        <taxon>Sordariomycetes</taxon>
        <taxon>Hypocreomycetidae</taxon>
        <taxon>Hypocreales</taxon>
        <taxon>Nectriaceae</taxon>
        <taxon>Fusarium</taxon>
        <taxon>Fusarium fujikuroi species complex</taxon>
    </lineage>
</organism>
<dbReference type="CDD" id="cd05233">
    <property type="entry name" value="SDR_c"/>
    <property type="match status" value="1"/>
</dbReference>
<gene>
    <name evidence="5" type="ORF">FGLOB1_13398</name>
</gene>
<comment type="similarity">
    <text evidence="2 3">Belongs to the glutamine synthetase family.</text>
</comment>
<dbReference type="PANTHER" id="PTHR43785">
    <property type="entry name" value="GAMMA-GLUTAMYLPUTRESCINE SYNTHETASE"/>
    <property type="match status" value="1"/>
</dbReference>
<dbReference type="EMBL" id="JAAQPF010000826">
    <property type="protein sequence ID" value="KAF5696616.1"/>
    <property type="molecule type" value="Genomic_DNA"/>
</dbReference>
<dbReference type="InterPro" id="IPR014746">
    <property type="entry name" value="Gln_synth/guanido_kin_cat_dom"/>
</dbReference>
<dbReference type="Proteomes" id="UP000532311">
    <property type="component" value="Unassembled WGS sequence"/>
</dbReference>
<dbReference type="Pfam" id="PF00120">
    <property type="entry name" value="Gln-synt_C"/>
    <property type="match status" value="1"/>
</dbReference>
<dbReference type="Gene3D" id="3.40.50.720">
    <property type="entry name" value="NAD(P)-binding Rossmann-like Domain"/>
    <property type="match status" value="1"/>
</dbReference>
<evidence type="ECO:0000313" key="6">
    <source>
        <dbReference type="Proteomes" id="UP000532311"/>
    </source>
</evidence>
<dbReference type="Pfam" id="PF00106">
    <property type="entry name" value="adh_short"/>
    <property type="match status" value="1"/>
</dbReference>
<evidence type="ECO:0000256" key="3">
    <source>
        <dbReference type="RuleBase" id="RU000384"/>
    </source>
</evidence>
<evidence type="ECO:0000256" key="2">
    <source>
        <dbReference type="PROSITE-ProRule" id="PRU01331"/>
    </source>
</evidence>
<evidence type="ECO:0000256" key="1">
    <source>
        <dbReference type="ARBA" id="ARBA00022598"/>
    </source>
</evidence>
<dbReference type="InterPro" id="IPR036291">
    <property type="entry name" value="NAD(P)-bd_dom_sf"/>
</dbReference>
<reference evidence="5 6" key="1">
    <citation type="submission" date="2020-05" db="EMBL/GenBank/DDBJ databases">
        <title>Identification and distribution of gene clusters putatively required for synthesis of sphingolipid metabolism inhibitors in phylogenetically diverse species of the filamentous fungus Fusarium.</title>
        <authorList>
            <person name="Kim H.-S."/>
            <person name="Busman M."/>
            <person name="Brown D.W."/>
            <person name="Divon H."/>
            <person name="Uhlig S."/>
            <person name="Proctor R.H."/>
        </authorList>
    </citation>
    <scope>NUCLEOTIDE SEQUENCE [LARGE SCALE GENOMIC DNA]</scope>
    <source>
        <strain evidence="5 6">NRRL 26131</strain>
    </source>
</reference>
<dbReference type="SUPFAM" id="SSF51735">
    <property type="entry name" value="NAD(P)-binding Rossmann-fold domains"/>
    <property type="match status" value="1"/>
</dbReference>